<evidence type="ECO:0000313" key="4">
    <source>
        <dbReference type="EMBL" id="KAK4347165.1"/>
    </source>
</evidence>
<name>A0AAE1R7W8_9SOLA</name>
<feature type="compositionally biased region" description="Basic and acidic residues" evidence="2">
    <location>
        <begin position="222"/>
        <end position="251"/>
    </location>
</feature>
<evidence type="ECO:0000256" key="1">
    <source>
        <dbReference type="ARBA" id="ARBA00022729"/>
    </source>
</evidence>
<comment type="caution">
    <text evidence="4">The sequence shown here is derived from an EMBL/GenBank/DDBJ whole genome shotgun (WGS) entry which is preliminary data.</text>
</comment>
<reference evidence="4" key="1">
    <citation type="submission" date="2023-12" db="EMBL/GenBank/DDBJ databases">
        <title>Genome assembly of Anisodus tanguticus.</title>
        <authorList>
            <person name="Wang Y.-J."/>
        </authorList>
    </citation>
    <scope>NUCLEOTIDE SEQUENCE</scope>
    <source>
        <strain evidence="4">KB-2021</strain>
        <tissue evidence="4">Leaf</tissue>
    </source>
</reference>
<sequence>MAFTSVKALVLIQLSVLVLGSFSELSYGEVIERWPLDDHQANDEIISTEGRLGFGLFKPRHSPGRGTPSTPKPSPSPPSPPAMSSPPPSPSAKSPPPPLPPPTQSPPPPPPPPKSPPPPPPPPPPTNQPPAQSPRQPPPPSPTAQPPANQRAPPPSQPPKLLLPPPATQLPISKPPPRLPTTPLAIRRPPPPSPATQLPIRRPPPPPPTNQPPIRSSPPPPTDHDETPIFESPTDHESPIIEPPPVDHEPPMFEPPPTLRPPFIPPIFDQPKIIVTPFPPTLRPVPFSPPIKLPPPSIHPTGKPLMVVGRVNCKSCSSRGLPTLFKASPLEGASVKLVCHNSERNANVQWALTDKNGDFAIIAKSLTRADVHKCKIYLVKSPKPICNVPTNFNNGKSGDVLKPVLPPKPPGNPGPGPVQPPIWAGPGFLLLLSISWVSRSVMIPNVGSEELSWAIRRNSLIMGWRSFKFYLKAEFALR</sequence>
<feature type="signal peptide" evidence="3">
    <location>
        <begin position="1"/>
        <end position="28"/>
    </location>
</feature>
<evidence type="ECO:0000256" key="3">
    <source>
        <dbReference type="SAM" id="SignalP"/>
    </source>
</evidence>
<dbReference type="AlphaFoldDB" id="A0AAE1R7W8"/>
<feature type="compositionally biased region" description="Pro residues" evidence="2">
    <location>
        <begin position="152"/>
        <end position="180"/>
    </location>
</feature>
<dbReference type="PRINTS" id="PR01217">
    <property type="entry name" value="PRICHEXTENSN"/>
</dbReference>
<feature type="region of interest" description="Disordered" evidence="2">
    <location>
        <begin position="48"/>
        <end position="252"/>
    </location>
</feature>
<dbReference type="PANTHER" id="PTHR33470:SF17">
    <property type="entry name" value="PISTIL-SPECIFIC EXTENSIN-LIKE PROTEIN"/>
    <property type="match status" value="1"/>
</dbReference>
<organism evidence="4 5">
    <name type="scientific">Anisodus tanguticus</name>
    <dbReference type="NCBI Taxonomy" id="243964"/>
    <lineage>
        <taxon>Eukaryota</taxon>
        <taxon>Viridiplantae</taxon>
        <taxon>Streptophyta</taxon>
        <taxon>Embryophyta</taxon>
        <taxon>Tracheophyta</taxon>
        <taxon>Spermatophyta</taxon>
        <taxon>Magnoliopsida</taxon>
        <taxon>eudicotyledons</taxon>
        <taxon>Gunneridae</taxon>
        <taxon>Pentapetalae</taxon>
        <taxon>asterids</taxon>
        <taxon>lamiids</taxon>
        <taxon>Solanales</taxon>
        <taxon>Solanaceae</taxon>
        <taxon>Solanoideae</taxon>
        <taxon>Hyoscyameae</taxon>
        <taxon>Anisodus</taxon>
    </lineage>
</organism>
<proteinExistence type="predicted"/>
<dbReference type="EMBL" id="JAVYJV010000018">
    <property type="protein sequence ID" value="KAK4347165.1"/>
    <property type="molecule type" value="Genomic_DNA"/>
</dbReference>
<accession>A0AAE1R7W8</accession>
<dbReference type="GO" id="GO:0071944">
    <property type="term" value="C:cell periphery"/>
    <property type="evidence" value="ECO:0007669"/>
    <property type="project" value="TreeGrafter"/>
</dbReference>
<evidence type="ECO:0000256" key="2">
    <source>
        <dbReference type="SAM" id="MobiDB-lite"/>
    </source>
</evidence>
<keyword evidence="1 3" id="KW-0732">Signal</keyword>
<dbReference type="Pfam" id="PF01190">
    <property type="entry name" value="Pollen_Ole_e_1"/>
    <property type="match status" value="1"/>
</dbReference>
<dbReference type="Proteomes" id="UP001291623">
    <property type="component" value="Unassembled WGS sequence"/>
</dbReference>
<evidence type="ECO:0008006" key="6">
    <source>
        <dbReference type="Google" id="ProtNLM"/>
    </source>
</evidence>
<feature type="chain" id="PRO_5042003470" description="Pistil-specific extensin-like protein" evidence="3">
    <location>
        <begin position="29"/>
        <end position="478"/>
    </location>
</feature>
<feature type="compositionally biased region" description="Pro residues" evidence="2">
    <location>
        <begin position="70"/>
        <end position="145"/>
    </location>
</feature>
<gene>
    <name evidence="4" type="ORF">RND71_033504</name>
</gene>
<protein>
    <recommendedName>
        <fullName evidence="6">Pistil-specific extensin-like protein</fullName>
    </recommendedName>
</protein>
<dbReference type="PANTHER" id="PTHR33470">
    <property type="entry name" value="OS01G0164075 PROTEIN"/>
    <property type="match status" value="1"/>
</dbReference>
<keyword evidence="5" id="KW-1185">Reference proteome</keyword>
<feature type="compositionally biased region" description="Pro residues" evidence="2">
    <location>
        <begin position="201"/>
        <end position="221"/>
    </location>
</feature>
<evidence type="ECO:0000313" key="5">
    <source>
        <dbReference type="Proteomes" id="UP001291623"/>
    </source>
</evidence>